<comment type="caution">
    <text evidence="4">The sequence shown here is derived from an EMBL/GenBank/DDBJ whole genome shotgun (WGS) entry which is preliminary data.</text>
</comment>
<evidence type="ECO:0000256" key="2">
    <source>
        <dbReference type="ARBA" id="ARBA00023163"/>
    </source>
</evidence>
<keyword evidence="3" id="KW-0539">Nucleus</keyword>
<proteinExistence type="predicted"/>
<dbReference type="AlphaFoldDB" id="A0A0C2MM10"/>
<reference evidence="4 5" key="1">
    <citation type="journal article" date="2014" name="Genome Biol. Evol.">
        <title>The genome of the myxosporean Thelohanellus kitauei shows adaptations to nutrient acquisition within its fish host.</title>
        <authorList>
            <person name="Yang Y."/>
            <person name="Xiong J."/>
            <person name="Zhou Z."/>
            <person name="Huo F."/>
            <person name="Miao W."/>
            <person name="Ran C."/>
            <person name="Liu Y."/>
            <person name="Zhang J."/>
            <person name="Feng J."/>
            <person name="Wang M."/>
            <person name="Wang M."/>
            <person name="Wang L."/>
            <person name="Yao B."/>
        </authorList>
    </citation>
    <scope>NUCLEOTIDE SEQUENCE [LARGE SCALE GENOMIC DNA]</scope>
    <source>
        <strain evidence="4">Wuqing</strain>
    </source>
</reference>
<keyword evidence="2" id="KW-0804">Transcription</keyword>
<dbReference type="PANTHER" id="PTHR22970">
    <property type="entry name" value="AT-RICH INTERACTIVE DOMAIN-CONTAINING PROTEIN 2"/>
    <property type="match status" value="1"/>
</dbReference>
<dbReference type="InterPro" id="IPR016024">
    <property type="entry name" value="ARM-type_fold"/>
</dbReference>
<evidence type="ECO:0000313" key="4">
    <source>
        <dbReference type="EMBL" id="KII68251.1"/>
    </source>
</evidence>
<dbReference type="InterPro" id="IPR052406">
    <property type="entry name" value="Chromatin_Remodeling_Comp"/>
</dbReference>
<dbReference type="SUPFAM" id="SSF48371">
    <property type="entry name" value="ARM repeat"/>
    <property type="match status" value="1"/>
</dbReference>
<evidence type="ECO:0000256" key="3">
    <source>
        <dbReference type="ARBA" id="ARBA00023242"/>
    </source>
</evidence>
<dbReference type="EMBL" id="JWZT01002881">
    <property type="protein sequence ID" value="KII68251.1"/>
    <property type="molecule type" value="Genomic_DNA"/>
</dbReference>
<sequence length="481" mass="55051">MSIEEKLNHFFALKGITFENLEIDFLLFKISLVSLYKLAKKIGGVENFEKQLPGVISSALNLKPCFGESMGLIPALFQSYRYLSDFDIWLNTKKIKNSDPDNVEPMITLRLGSECQKNCDYFGINCIYTALASGLPNEIDIAIVVLLKMSTDPEALKILSKMKVLTILLPGILGVFSDEYKKSNQWLYLKKVPLIKSCAQYINRNSAKFQHKPWNSGDCDLYDTNDLLENFVDDESIHRRFYYVLLILWNIFNYVEYKISSTSPVLTLLLECIDSRIPSLSKKGFKILELISRKISIKKCSQSERLHQVLHNSIEGSDRSKIILSLKIIINITTSELNINSSCDVEADINPDPIFELLGCYDAEITLLSLQTLQVLTANKFLGHQTKMNTTYINSLANLLLESDKIQDQFNHVYNPKLKNSNISDQNIKTQLIAWLEKNYTKDIESGHTILFDIFVKLFDDFKTDGNIKLYMLELLEYAFV</sequence>
<evidence type="ECO:0000313" key="5">
    <source>
        <dbReference type="Proteomes" id="UP000031668"/>
    </source>
</evidence>
<organism evidence="4 5">
    <name type="scientific">Thelohanellus kitauei</name>
    <name type="common">Myxosporean</name>
    <dbReference type="NCBI Taxonomy" id="669202"/>
    <lineage>
        <taxon>Eukaryota</taxon>
        <taxon>Metazoa</taxon>
        <taxon>Cnidaria</taxon>
        <taxon>Myxozoa</taxon>
        <taxon>Myxosporea</taxon>
        <taxon>Bivalvulida</taxon>
        <taxon>Platysporina</taxon>
        <taxon>Myxobolidae</taxon>
        <taxon>Thelohanellus</taxon>
    </lineage>
</organism>
<keyword evidence="1" id="KW-0805">Transcription regulation</keyword>
<protein>
    <submittedName>
        <fullName evidence="4">Uncharacterized protein</fullName>
    </submittedName>
</protein>
<accession>A0A0C2MM10</accession>
<dbReference type="PANTHER" id="PTHR22970:SF14">
    <property type="entry name" value="AT-RICH INTERACTIVE DOMAIN-CONTAINING PROTEIN 2"/>
    <property type="match status" value="1"/>
</dbReference>
<gene>
    <name evidence="4" type="ORF">RF11_13373</name>
</gene>
<keyword evidence="5" id="KW-1185">Reference proteome</keyword>
<evidence type="ECO:0000256" key="1">
    <source>
        <dbReference type="ARBA" id="ARBA00023015"/>
    </source>
</evidence>
<name>A0A0C2MM10_THEKT</name>
<dbReference type="Proteomes" id="UP000031668">
    <property type="component" value="Unassembled WGS sequence"/>
</dbReference>